<dbReference type="Gene3D" id="3.10.590.10">
    <property type="entry name" value="ph1033 like domains"/>
    <property type="match status" value="1"/>
</dbReference>
<dbReference type="PANTHER" id="PTHR14087:SF7">
    <property type="entry name" value="THYMOCYTE NUCLEAR PROTEIN 1"/>
    <property type="match status" value="1"/>
</dbReference>
<reference evidence="2 3" key="1">
    <citation type="submission" date="2014-12" db="EMBL/GenBank/DDBJ databases">
        <title>Isolation of bacteria from lake water.</title>
        <authorList>
            <person name="Sheng K.-Y."/>
            <person name="Chin P.-S."/>
            <person name="Chan K.-G."/>
            <person name="Tan G.S."/>
        </authorList>
    </citation>
    <scope>NUCLEOTIDE SEQUENCE [LARGE SCALE GENOMIC DNA]</scope>
    <source>
        <strain evidence="2 3">KY4</strain>
    </source>
</reference>
<dbReference type="PANTHER" id="PTHR14087">
    <property type="entry name" value="THYMOCYTE NUCLEAR PROTEIN 1"/>
    <property type="match status" value="1"/>
</dbReference>
<dbReference type="SUPFAM" id="SSF88697">
    <property type="entry name" value="PUA domain-like"/>
    <property type="match status" value="1"/>
</dbReference>
<dbReference type="RefSeq" id="WP_044394649.1">
    <property type="nucleotide sequence ID" value="NZ_JXYQ01000002.1"/>
</dbReference>
<evidence type="ECO:0000313" key="2">
    <source>
        <dbReference type="EMBL" id="KJA12331.1"/>
    </source>
</evidence>
<dbReference type="PATRIC" id="fig|80878.5.peg.816"/>
<feature type="domain" description="EVE" evidence="1">
    <location>
        <begin position="11"/>
        <end position="158"/>
    </location>
</feature>
<dbReference type="CDD" id="cd21133">
    <property type="entry name" value="EVE"/>
    <property type="match status" value="1"/>
</dbReference>
<dbReference type="InterPro" id="IPR015947">
    <property type="entry name" value="PUA-like_sf"/>
</dbReference>
<dbReference type="AlphaFoldDB" id="A0A0D7KD73"/>
<dbReference type="EMBL" id="JXYQ01000002">
    <property type="protein sequence ID" value="KJA12331.1"/>
    <property type="molecule type" value="Genomic_DNA"/>
</dbReference>
<accession>A0A0D7KD73</accession>
<evidence type="ECO:0000313" key="3">
    <source>
        <dbReference type="Proteomes" id="UP000032566"/>
    </source>
</evidence>
<evidence type="ECO:0000259" key="1">
    <source>
        <dbReference type="Pfam" id="PF01878"/>
    </source>
</evidence>
<name>A0A0D7KD73_9BURK</name>
<proteinExistence type="predicted"/>
<dbReference type="InterPro" id="IPR047197">
    <property type="entry name" value="THYN1-like_EVE"/>
</dbReference>
<sequence length="164" mass="18125">MTTSTLAPAPRYWLMKSEPDECSIDDALAAPNATVPWTGVRNYQARNFMRDGMQVGDGVLFYHSSCPEPGIAGIARVASGTRPDPTQFDPASPYFDPKSPTDAPRWLLLDVQALRKTRLISLAELRSTPLLSQMRVLQKGSRLSITPVEESEWACITDVLMRGD</sequence>
<gene>
    <name evidence="2" type="ORF">RP29_00200</name>
</gene>
<protein>
    <recommendedName>
        <fullName evidence="1">EVE domain-containing protein</fullName>
    </recommendedName>
</protein>
<dbReference type="InterPro" id="IPR052181">
    <property type="entry name" value="5hmC_binding"/>
</dbReference>
<comment type="caution">
    <text evidence="2">The sequence shown here is derived from an EMBL/GenBank/DDBJ whole genome shotgun (WGS) entry which is preliminary data.</text>
</comment>
<organism evidence="2 3">
    <name type="scientific">Acidovorax temperans</name>
    <dbReference type="NCBI Taxonomy" id="80878"/>
    <lineage>
        <taxon>Bacteria</taxon>
        <taxon>Pseudomonadati</taxon>
        <taxon>Pseudomonadota</taxon>
        <taxon>Betaproteobacteria</taxon>
        <taxon>Burkholderiales</taxon>
        <taxon>Comamonadaceae</taxon>
        <taxon>Acidovorax</taxon>
    </lineage>
</organism>
<dbReference type="InterPro" id="IPR002740">
    <property type="entry name" value="EVE_domain"/>
</dbReference>
<keyword evidence="3" id="KW-1185">Reference proteome</keyword>
<dbReference type="OrthoDB" id="9791347at2"/>
<dbReference type="Proteomes" id="UP000032566">
    <property type="component" value="Unassembled WGS sequence"/>
</dbReference>
<dbReference type="Pfam" id="PF01878">
    <property type="entry name" value="EVE"/>
    <property type="match status" value="1"/>
</dbReference>